<dbReference type="InterPro" id="IPR036514">
    <property type="entry name" value="SGNH_hydro_sf"/>
</dbReference>
<name>A0A399T6P6_9BACT</name>
<dbReference type="AlphaFoldDB" id="A0A399T6P6"/>
<dbReference type="Proteomes" id="UP000265926">
    <property type="component" value="Unassembled WGS sequence"/>
</dbReference>
<organism evidence="3 4">
    <name type="scientific">Maribellus luteus</name>
    <dbReference type="NCBI Taxonomy" id="2305463"/>
    <lineage>
        <taxon>Bacteria</taxon>
        <taxon>Pseudomonadati</taxon>
        <taxon>Bacteroidota</taxon>
        <taxon>Bacteroidia</taxon>
        <taxon>Marinilabiliales</taxon>
        <taxon>Prolixibacteraceae</taxon>
        <taxon>Maribellus</taxon>
    </lineage>
</organism>
<evidence type="ECO:0000256" key="1">
    <source>
        <dbReference type="ARBA" id="ARBA00022801"/>
    </source>
</evidence>
<proteinExistence type="predicted"/>
<accession>A0A399T6P6</accession>
<keyword evidence="4" id="KW-1185">Reference proteome</keyword>
<sequence length="667" mass="74493">MKESMVLKIKGILLVAIAIVLLCSCVQNQNKRLTVHQLFSNHMVLQQQADILVVGEYTAGKEVIVSAGWGMEVSTKTGVDGKWKLELVTPVAGGPYSIQIATKDTAIVIEDVLIGEVWLASGQSNMEMTLYGWPPRDTILNSARAISEANYPHFRMFTVERNPSDQPVDTVAGNWIVASPETVGRFSATAFFFAQRLHKELNVPIGIIHSSWGGTVAEAWTSETQLRKLGDFDQAIDKLSISQVRKKADSWLHQWPGKQMPASSEEWDTISFSDLDAAQVNFNDSEWGTIELPGRFDELGTGVFDGAMWFRKTFTIENADLDYVLQTGPINDMDATFVNGQKIGGLAGENFWKTPREMLIPKSLLVSGTNTIAIRAIDRRGKGTFSGPMIISNGKGDTISIEGTWKCKLIAEIFMDNIYVYKLDTDFSERPDLIEFHPNLPTLLYNGMINPLVDYKIKGAIWYQGESNVDRYEQYKRLFPAMIQDWRNKWNCDFPFYYVQIAPYNYREGRFSYELREAQRLALKAPNTGMVVTLDIGNPTNIHPAKKQEVGDRLAGLALANDYGRNLVTSGPLYKGVEKSGNKLFVEFDYIGSGLIASEKGLFGFEIAGEDKSFLPAQAKIVGDNVEVFNPDITSPEFVRYAWRNDSEASLFNKEGLPASTFNSEGN</sequence>
<dbReference type="PROSITE" id="PS51257">
    <property type="entry name" value="PROKAR_LIPOPROTEIN"/>
    <property type="match status" value="1"/>
</dbReference>
<dbReference type="InterPro" id="IPR005181">
    <property type="entry name" value="SASA"/>
</dbReference>
<evidence type="ECO:0000313" key="3">
    <source>
        <dbReference type="EMBL" id="RIJ50545.1"/>
    </source>
</evidence>
<comment type="caution">
    <text evidence="3">The sequence shown here is derived from an EMBL/GenBank/DDBJ whole genome shotgun (WGS) entry which is preliminary data.</text>
</comment>
<dbReference type="SUPFAM" id="SSF49785">
    <property type="entry name" value="Galactose-binding domain-like"/>
    <property type="match status" value="1"/>
</dbReference>
<evidence type="ECO:0000313" key="4">
    <source>
        <dbReference type="Proteomes" id="UP000265926"/>
    </source>
</evidence>
<dbReference type="EMBL" id="QWGR01000001">
    <property type="protein sequence ID" value="RIJ50545.1"/>
    <property type="molecule type" value="Genomic_DNA"/>
</dbReference>
<gene>
    <name evidence="3" type="ORF">D1614_00995</name>
</gene>
<dbReference type="RefSeq" id="WP_119436015.1">
    <property type="nucleotide sequence ID" value="NZ_QWGR01000001.1"/>
</dbReference>
<dbReference type="PANTHER" id="PTHR22901">
    <property type="entry name" value="SIALATE O-ACETYLESTERASE"/>
    <property type="match status" value="1"/>
</dbReference>
<protein>
    <submittedName>
        <fullName evidence="3">Glycosyl hydrolase family 2</fullName>
    </submittedName>
</protein>
<dbReference type="Gene3D" id="3.40.50.1110">
    <property type="entry name" value="SGNH hydrolase"/>
    <property type="match status" value="2"/>
</dbReference>
<dbReference type="GO" id="GO:0001681">
    <property type="term" value="F:sialate O-acetylesterase activity"/>
    <property type="evidence" value="ECO:0007669"/>
    <property type="project" value="InterPro"/>
</dbReference>
<keyword evidence="1 3" id="KW-0378">Hydrolase</keyword>
<evidence type="ECO:0000259" key="2">
    <source>
        <dbReference type="Pfam" id="PF03629"/>
    </source>
</evidence>
<dbReference type="SUPFAM" id="SSF52266">
    <property type="entry name" value="SGNH hydrolase"/>
    <property type="match status" value="1"/>
</dbReference>
<dbReference type="Pfam" id="PF03629">
    <property type="entry name" value="SASA"/>
    <property type="match status" value="1"/>
</dbReference>
<dbReference type="InterPro" id="IPR008979">
    <property type="entry name" value="Galactose-bd-like_sf"/>
</dbReference>
<reference evidence="3 4" key="1">
    <citation type="submission" date="2018-08" db="EMBL/GenBank/DDBJ databases">
        <title>Pallidiluteibacterium maritimus gen. nov., sp. nov., isolated from coastal sediment.</title>
        <authorList>
            <person name="Zhou L.Y."/>
        </authorList>
    </citation>
    <scope>NUCLEOTIDE SEQUENCE [LARGE SCALE GENOMIC DNA]</scope>
    <source>
        <strain evidence="3 4">XSD2</strain>
    </source>
</reference>
<dbReference type="InterPro" id="IPR039329">
    <property type="entry name" value="SIAE"/>
</dbReference>
<feature type="domain" description="Sialate O-acetylesterase" evidence="2">
    <location>
        <begin position="444"/>
        <end position="555"/>
    </location>
</feature>
<dbReference type="PANTHER" id="PTHR22901:SF0">
    <property type="entry name" value="SIALATE O-ACETYLESTERASE"/>
    <property type="match status" value="1"/>
</dbReference>
<dbReference type="GO" id="GO:0005975">
    <property type="term" value="P:carbohydrate metabolic process"/>
    <property type="evidence" value="ECO:0007669"/>
    <property type="project" value="TreeGrafter"/>
</dbReference>
<dbReference type="OrthoDB" id="9816001at2"/>